<evidence type="ECO:0000313" key="2">
    <source>
        <dbReference type="EMBL" id="SPD88428.1"/>
    </source>
</evidence>
<protein>
    <submittedName>
        <fullName evidence="2">Phospholipid/glycerol acyltransferase (Modular protein)</fullName>
    </submittedName>
</protein>
<keyword evidence="2" id="KW-0808">Transferase</keyword>
<dbReference type="Proteomes" id="UP000238164">
    <property type="component" value="Chromosome 1"/>
</dbReference>
<evidence type="ECO:0000259" key="1">
    <source>
        <dbReference type="Pfam" id="PF01553"/>
    </source>
</evidence>
<feature type="domain" description="Phospholipid/glycerol acyltransferase" evidence="1">
    <location>
        <begin position="73"/>
        <end position="175"/>
    </location>
</feature>
<dbReference type="RefSeq" id="WP_197709980.1">
    <property type="nucleotide sequence ID" value="NZ_BAAAGO010000001.1"/>
</dbReference>
<dbReference type="KEGG" id="mgg:MPLG2_3398"/>
<keyword evidence="3" id="KW-1185">Reference proteome</keyword>
<gene>
    <name evidence="2" type="ORF">MPLG2_3398</name>
</gene>
<evidence type="ECO:0000313" key="3">
    <source>
        <dbReference type="Proteomes" id="UP000238164"/>
    </source>
</evidence>
<dbReference type="Gene3D" id="3.30.310.50">
    <property type="entry name" value="Alpha-D-phosphohexomutase, C-terminal domain"/>
    <property type="match status" value="1"/>
</dbReference>
<dbReference type="GO" id="GO:0016746">
    <property type="term" value="F:acyltransferase activity"/>
    <property type="evidence" value="ECO:0007669"/>
    <property type="project" value="UniProtKB-KW"/>
</dbReference>
<dbReference type="AlphaFoldDB" id="A0A2N9JLJ4"/>
<dbReference type="Pfam" id="PF09981">
    <property type="entry name" value="DUF2218"/>
    <property type="match status" value="1"/>
</dbReference>
<dbReference type="InterPro" id="IPR002123">
    <property type="entry name" value="Plipid/glycerol_acylTrfase"/>
</dbReference>
<keyword evidence="2" id="KW-0012">Acyltransferase</keyword>
<organism evidence="2 3">
    <name type="scientific">Micropruina glycogenica</name>
    <dbReference type="NCBI Taxonomy" id="75385"/>
    <lineage>
        <taxon>Bacteria</taxon>
        <taxon>Bacillati</taxon>
        <taxon>Actinomycetota</taxon>
        <taxon>Actinomycetes</taxon>
        <taxon>Propionibacteriales</taxon>
        <taxon>Nocardioidaceae</taxon>
        <taxon>Micropruina</taxon>
    </lineage>
</organism>
<dbReference type="SUPFAM" id="SSF69593">
    <property type="entry name" value="Glycerol-3-phosphate (1)-acyltransferase"/>
    <property type="match status" value="1"/>
</dbReference>
<name>A0A2N9JLJ4_9ACTN</name>
<dbReference type="Pfam" id="PF01553">
    <property type="entry name" value="Acyltransferase"/>
    <property type="match status" value="1"/>
</dbReference>
<dbReference type="InterPro" id="IPR014543">
    <property type="entry name" value="UCP028291"/>
</dbReference>
<sequence>MSRRQRLAALTAANSADLIRAFGLPANPVAGALLWPPARRFARQVQHLDDLVAAGGLPAGARWALQTFTRSLTTVGRERVPADGPLLAVANHPGLTDAMALMLALESRPDLKIVALDRPFLRAIAALADRLLLVGDHDRVALIHAARAHLAAGGALLTFPAGAIEPDPSIRSARTALADWSPSVRALSRGLPGLRVQPLAVGGVLSTTALAAPFVRRIVPTADREYAAATLQVLLRRYRDTDTTVLVGEPFMPGPDVVAEVHARMDRLIARLEYRYSFVSKLGDPMSTASTASVTTDRPGRYAKQLVSHMSRKAQGIWDDEAGNGTITFTNADLTLAAADGALLLALQADPEHLELMEDVVGRHLVRFGTHDELVVEWVREGGAAGTVQRKSED</sequence>
<accession>A0A2N9JLJ4</accession>
<dbReference type="EMBL" id="LT985188">
    <property type="protein sequence ID" value="SPD88428.1"/>
    <property type="molecule type" value="Genomic_DNA"/>
</dbReference>
<proteinExistence type="predicted"/>
<reference evidence="2 3" key="1">
    <citation type="submission" date="2018-02" db="EMBL/GenBank/DDBJ databases">
        <authorList>
            <person name="Cohen D.B."/>
            <person name="Kent A.D."/>
        </authorList>
    </citation>
    <scope>NUCLEOTIDE SEQUENCE [LARGE SCALE GENOMIC DNA]</scope>
    <source>
        <strain evidence="2">1</strain>
    </source>
</reference>